<name>A0AAW1QM77_9CHLO</name>
<dbReference type="AlphaFoldDB" id="A0AAW1QM77"/>
<comment type="caution">
    <text evidence="3">The sequence shown here is derived from an EMBL/GenBank/DDBJ whole genome shotgun (WGS) entry which is preliminary data.</text>
</comment>
<reference evidence="3 4" key="1">
    <citation type="journal article" date="2024" name="Nat. Commun.">
        <title>Phylogenomics reveals the evolutionary origins of lichenization in chlorophyte algae.</title>
        <authorList>
            <person name="Puginier C."/>
            <person name="Libourel C."/>
            <person name="Otte J."/>
            <person name="Skaloud P."/>
            <person name="Haon M."/>
            <person name="Grisel S."/>
            <person name="Petersen M."/>
            <person name="Berrin J.G."/>
            <person name="Delaux P.M."/>
            <person name="Dal Grande F."/>
            <person name="Keller J."/>
        </authorList>
    </citation>
    <scope>NUCLEOTIDE SEQUENCE [LARGE SCALE GENOMIC DNA]</scope>
    <source>
        <strain evidence="3 4">SAG 2145</strain>
    </source>
</reference>
<dbReference type="Pfam" id="PF06101">
    <property type="entry name" value="Vps62"/>
    <property type="match status" value="1"/>
</dbReference>
<evidence type="ECO:0000256" key="1">
    <source>
        <dbReference type="SAM" id="MobiDB-lite"/>
    </source>
</evidence>
<sequence length="561" mass="60830">MLQPRILLQGLLSLWSAGLCLAQNYSTFPLQTVIDYAPRIILAPGEIFLPSSIDYALANEQVQNADGSLVTGVNSAAQPNPLTSYNLNFQKSTAVQSMEYLTSNSTIGCSTCYDPPYLRGQNPATTSVPTYAVIRPRGNGVVSVYYWLFYPFNGGKQIGACANVTADGIGITFNGSDVAVLSTLSLPSTNATQAEATSVMAPGPCQLNIGELGNHVGDWERIQVRFNYNETGGTPVPTQVTLSQHSTVARYNWGDRNLTLLNGTHTVAYAANGSHGNYNVAANNQYSQTDILGTTVALLDKTGNGTVWDTFNNVAISQWQQNLTYYSGNSSWLGYTGTWGNAPQGCDALAYTLTKECELSPGLVGPQQQMWRICLLAPDKPQQDRSAKSEKSGVFRHGFLEAGCRLRMASDAQADTDNRLLGRPESCVDCEPISSLSKPQFARAVEENATLQRALEGAMRQYTLMNQQLQLMKQHAIVQDIEQMSLMQSIASMHHPIRVHASPVQASLDSATGTSRSLMTLSRNEPNICADSPDQRLELPTSAFLAQDSHPEAPRTPNPSS</sequence>
<evidence type="ECO:0000256" key="2">
    <source>
        <dbReference type="SAM" id="SignalP"/>
    </source>
</evidence>
<dbReference type="PANTHER" id="PTHR48174:SF5">
    <property type="entry name" value="VACUOLAR PROTEIN SORTING-ASSOCIATED PROTEIN 62"/>
    <property type="match status" value="1"/>
</dbReference>
<protein>
    <recommendedName>
        <fullName evidence="5">DUF1554 domain-containing protein</fullName>
    </recommendedName>
</protein>
<gene>
    <name evidence="3" type="ORF">WJX74_005581</name>
</gene>
<keyword evidence="4" id="KW-1185">Reference proteome</keyword>
<evidence type="ECO:0000313" key="3">
    <source>
        <dbReference type="EMBL" id="KAK9822569.1"/>
    </source>
</evidence>
<dbReference type="PANTHER" id="PTHR48174">
    <property type="entry name" value="DUF946 FAMILY PROTEIN"/>
    <property type="match status" value="1"/>
</dbReference>
<dbReference type="InterPro" id="IPR009291">
    <property type="entry name" value="Vps62"/>
</dbReference>
<accession>A0AAW1QM77</accession>
<dbReference type="EMBL" id="JALJOS010000031">
    <property type="protein sequence ID" value="KAK9822569.1"/>
    <property type="molecule type" value="Genomic_DNA"/>
</dbReference>
<organism evidence="3 4">
    <name type="scientific">Apatococcus lobatus</name>
    <dbReference type="NCBI Taxonomy" id="904363"/>
    <lineage>
        <taxon>Eukaryota</taxon>
        <taxon>Viridiplantae</taxon>
        <taxon>Chlorophyta</taxon>
        <taxon>core chlorophytes</taxon>
        <taxon>Trebouxiophyceae</taxon>
        <taxon>Chlorellales</taxon>
        <taxon>Chlorellaceae</taxon>
        <taxon>Apatococcus</taxon>
    </lineage>
</organism>
<proteinExistence type="predicted"/>
<evidence type="ECO:0008006" key="5">
    <source>
        <dbReference type="Google" id="ProtNLM"/>
    </source>
</evidence>
<feature type="signal peptide" evidence="2">
    <location>
        <begin position="1"/>
        <end position="22"/>
    </location>
</feature>
<evidence type="ECO:0000313" key="4">
    <source>
        <dbReference type="Proteomes" id="UP001438707"/>
    </source>
</evidence>
<feature type="chain" id="PRO_5043430221" description="DUF1554 domain-containing protein" evidence="2">
    <location>
        <begin position="23"/>
        <end position="561"/>
    </location>
</feature>
<dbReference type="Proteomes" id="UP001438707">
    <property type="component" value="Unassembled WGS sequence"/>
</dbReference>
<keyword evidence="2" id="KW-0732">Signal</keyword>
<feature type="region of interest" description="Disordered" evidence="1">
    <location>
        <begin position="518"/>
        <end position="561"/>
    </location>
</feature>